<proteinExistence type="predicted"/>
<protein>
    <submittedName>
        <fullName evidence="1">Uncharacterized protein</fullName>
    </submittedName>
</protein>
<organism evidence="1">
    <name type="scientific">Aphanomyces astaci</name>
    <name type="common">Crayfish plague agent</name>
    <dbReference type="NCBI Taxonomy" id="112090"/>
    <lineage>
        <taxon>Eukaryota</taxon>
        <taxon>Sar</taxon>
        <taxon>Stramenopiles</taxon>
        <taxon>Oomycota</taxon>
        <taxon>Saprolegniomycetes</taxon>
        <taxon>Saprolegniales</taxon>
        <taxon>Verrucalvaceae</taxon>
        <taxon>Aphanomyces</taxon>
    </lineage>
</organism>
<reference evidence="1" key="1">
    <citation type="submission" date="2013-12" db="EMBL/GenBank/DDBJ databases">
        <title>The Genome Sequence of Aphanomyces astaci APO3.</title>
        <authorList>
            <consortium name="The Broad Institute Genomics Platform"/>
            <person name="Russ C."/>
            <person name="Tyler B."/>
            <person name="van West P."/>
            <person name="Dieguez-Uribeondo J."/>
            <person name="Young S.K."/>
            <person name="Zeng Q."/>
            <person name="Gargeya S."/>
            <person name="Fitzgerald M."/>
            <person name="Abouelleil A."/>
            <person name="Alvarado L."/>
            <person name="Chapman S.B."/>
            <person name="Gainer-Dewar J."/>
            <person name="Goldberg J."/>
            <person name="Griggs A."/>
            <person name="Gujja S."/>
            <person name="Hansen M."/>
            <person name="Howarth C."/>
            <person name="Imamovic A."/>
            <person name="Ireland A."/>
            <person name="Larimer J."/>
            <person name="McCowan C."/>
            <person name="Murphy C."/>
            <person name="Pearson M."/>
            <person name="Poon T.W."/>
            <person name="Priest M."/>
            <person name="Roberts A."/>
            <person name="Saif S."/>
            <person name="Shea T."/>
            <person name="Sykes S."/>
            <person name="Wortman J."/>
            <person name="Nusbaum C."/>
            <person name="Birren B."/>
        </authorList>
    </citation>
    <scope>NUCLEOTIDE SEQUENCE [LARGE SCALE GENOMIC DNA]</scope>
    <source>
        <strain evidence="1">APO3</strain>
    </source>
</reference>
<dbReference type="VEuPathDB" id="FungiDB:H257_08285"/>
<dbReference type="EMBL" id="KI913131">
    <property type="protein sequence ID" value="ETV78077.1"/>
    <property type="molecule type" value="Genomic_DNA"/>
</dbReference>
<dbReference type="AlphaFoldDB" id="W4GEH3"/>
<dbReference type="RefSeq" id="XP_009832414.1">
    <property type="nucleotide sequence ID" value="XM_009834112.1"/>
</dbReference>
<gene>
    <name evidence="1" type="ORF">H257_08285</name>
</gene>
<accession>W4GEH3</accession>
<dbReference type="GeneID" id="20810281"/>
<name>W4GEH3_APHAT</name>
<sequence>MIGTRVPLITNHIPFFVRPTLCMCSSCGRGVQKSVYFGQQSIHMLPLDRRCNHLQWRGMQTTFWRLRRRFVTHSLLVLPRVLLQLRLHGHAQFHLRSGFVGGVHHHLLGQV</sequence>
<evidence type="ECO:0000313" key="1">
    <source>
        <dbReference type="EMBL" id="ETV78077.1"/>
    </source>
</evidence>